<evidence type="ECO:0000259" key="8">
    <source>
        <dbReference type="PROSITE" id="PS50217"/>
    </source>
</evidence>
<keyword evidence="4" id="KW-0238">DNA-binding</keyword>
<evidence type="ECO:0000313" key="9">
    <source>
        <dbReference type="EMBL" id="PWZ32890.1"/>
    </source>
</evidence>
<dbReference type="EMBL" id="NCVQ01000004">
    <property type="protein sequence ID" value="PWZ32890.1"/>
    <property type="molecule type" value="Genomic_DNA"/>
</dbReference>
<dbReference type="CDD" id="cd14702">
    <property type="entry name" value="bZIP_plant_GBF1"/>
    <property type="match status" value="1"/>
</dbReference>
<evidence type="ECO:0000256" key="7">
    <source>
        <dbReference type="SAM" id="MobiDB-lite"/>
    </source>
</evidence>
<feature type="domain" description="BZIP" evidence="8">
    <location>
        <begin position="342"/>
        <end position="405"/>
    </location>
</feature>
<feature type="compositionally biased region" description="Polar residues" evidence="7">
    <location>
        <begin position="413"/>
        <end position="427"/>
    </location>
</feature>
<feature type="region of interest" description="Disordered" evidence="7">
    <location>
        <begin position="410"/>
        <end position="486"/>
    </location>
</feature>
<dbReference type="InterPro" id="IPR044827">
    <property type="entry name" value="GBF-like"/>
</dbReference>
<dbReference type="PROSITE" id="PS50217">
    <property type="entry name" value="BZIP"/>
    <property type="match status" value="1"/>
</dbReference>
<dbReference type="SMART" id="SM00338">
    <property type="entry name" value="BRLZ"/>
    <property type="match status" value="1"/>
</dbReference>
<dbReference type="FunFam" id="1.20.5.170:FF:000063">
    <property type="entry name" value="G-box binding factor 3"/>
    <property type="match status" value="1"/>
</dbReference>
<keyword evidence="3" id="KW-0805">Transcription regulation</keyword>
<dbReference type="InterPro" id="IPR004827">
    <property type="entry name" value="bZIP"/>
</dbReference>
<dbReference type="InterPro" id="IPR046347">
    <property type="entry name" value="bZIP_sf"/>
</dbReference>
<sequence>MDTVQDTFNGSFGASGWKAECQARTSNPTVRVQNVLMQKLEVVNVVQSPDPEAFNRFQAIFAISAAPLSASKHEALQALFSDGVDPVVMELDFVGHSQKNMGHDEAVVTQNSVKAPSPPKDQPAIYPCFDWSTMQAYYGPGVLPPAFFNPGIAPGHVPPPYVWGPQTMPPAAFGKSYAAIYPHAGGFLHPLMPLVVNPLSAEPAKSGNSKDNSLNKKLKEIDGSAVSSGNSEKTSGDHSLEGSSDGNKPKVSGTPKKRTLDDRTTSGSLLIYSCIHYVLDPPPPPPPPPFFGSETCGESGRLPALSSVRIPDTTMKPCVSTGSDFKVSGATSTEWPAKDDKESKRERRKQSNRESARRSRLRKQAETEELARRVELLTAENTSLRSEISRLTESSQKLRMENSALMEKLADGTSDQAQEASAGHQTPTAPPSARVVKNFLWMMDGEGASRGGSGGSSSSRRRDHGAPMLRQLLSSGPLAADAVAAS</sequence>
<keyword evidence="5" id="KW-0804">Transcription</keyword>
<dbReference type="GO" id="GO:0005737">
    <property type="term" value="C:cytoplasm"/>
    <property type="evidence" value="ECO:0007669"/>
    <property type="project" value="UniProtKB-ARBA"/>
</dbReference>
<dbReference type="Proteomes" id="UP000251960">
    <property type="component" value="Chromosome 3"/>
</dbReference>
<dbReference type="PANTHER" id="PTHR45967">
    <property type="entry name" value="G-BOX-BINDING FACTOR 3-RELATED"/>
    <property type="match status" value="1"/>
</dbReference>
<evidence type="ECO:0000256" key="5">
    <source>
        <dbReference type="ARBA" id="ARBA00023163"/>
    </source>
</evidence>
<feature type="region of interest" description="Disordered" evidence="7">
    <location>
        <begin position="221"/>
        <end position="263"/>
    </location>
</feature>
<proteinExistence type="inferred from homology"/>
<dbReference type="Gene3D" id="1.20.5.170">
    <property type="match status" value="1"/>
</dbReference>
<organism evidence="9">
    <name type="scientific">Zea mays</name>
    <name type="common">Maize</name>
    <dbReference type="NCBI Taxonomy" id="4577"/>
    <lineage>
        <taxon>Eukaryota</taxon>
        <taxon>Viridiplantae</taxon>
        <taxon>Streptophyta</taxon>
        <taxon>Embryophyta</taxon>
        <taxon>Tracheophyta</taxon>
        <taxon>Spermatophyta</taxon>
        <taxon>Magnoliopsida</taxon>
        <taxon>Liliopsida</taxon>
        <taxon>Poales</taxon>
        <taxon>Poaceae</taxon>
        <taxon>PACMAD clade</taxon>
        <taxon>Panicoideae</taxon>
        <taxon>Andropogonodae</taxon>
        <taxon>Andropogoneae</taxon>
        <taxon>Tripsacinae</taxon>
        <taxon>Zea</taxon>
    </lineage>
</organism>
<comment type="subcellular location">
    <subcellularLocation>
        <location evidence="1">Nucleus</location>
    </subcellularLocation>
</comment>
<evidence type="ECO:0000256" key="3">
    <source>
        <dbReference type="ARBA" id="ARBA00023015"/>
    </source>
</evidence>
<dbReference type="AlphaFoldDB" id="A0A3L6FJ62"/>
<dbReference type="GO" id="GO:0005634">
    <property type="term" value="C:nucleus"/>
    <property type="evidence" value="ECO:0007669"/>
    <property type="project" value="UniProtKB-SubCell"/>
</dbReference>
<dbReference type="InterPro" id="IPR012900">
    <property type="entry name" value="MFMR"/>
</dbReference>
<evidence type="ECO:0000256" key="6">
    <source>
        <dbReference type="ARBA" id="ARBA00023242"/>
    </source>
</evidence>
<dbReference type="SUPFAM" id="SSF57959">
    <property type="entry name" value="Leucine zipper domain"/>
    <property type="match status" value="1"/>
</dbReference>
<evidence type="ECO:0000256" key="4">
    <source>
        <dbReference type="ARBA" id="ARBA00023125"/>
    </source>
</evidence>
<dbReference type="InterPro" id="IPR045314">
    <property type="entry name" value="bZIP_plant_GBF1"/>
</dbReference>
<evidence type="ECO:0000256" key="2">
    <source>
        <dbReference type="ARBA" id="ARBA00007163"/>
    </source>
</evidence>
<dbReference type="Pfam" id="PF00170">
    <property type="entry name" value="bZIP_1"/>
    <property type="match status" value="1"/>
</dbReference>
<comment type="caution">
    <text evidence="9">The sequence shown here is derived from an EMBL/GenBank/DDBJ whole genome shotgun (WGS) entry which is preliminary data.</text>
</comment>
<dbReference type="ExpressionAtlas" id="A0A3L6FJ62">
    <property type="expression patterns" value="baseline and differential"/>
</dbReference>
<dbReference type="PROSITE" id="PS00036">
    <property type="entry name" value="BZIP_BASIC"/>
    <property type="match status" value="1"/>
</dbReference>
<feature type="region of interest" description="Disordered" evidence="7">
    <location>
        <begin position="285"/>
        <end position="368"/>
    </location>
</feature>
<comment type="similarity">
    <text evidence="2">Belongs to the bZIP family.</text>
</comment>
<gene>
    <name evidence="9" type="primary">CPRF1</name>
    <name evidence="9" type="ORF">Zm00014a_026119</name>
</gene>
<dbReference type="GO" id="GO:0000976">
    <property type="term" value="F:transcription cis-regulatory region binding"/>
    <property type="evidence" value="ECO:0007669"/>
    <property type="project" value="UniProtKB-ARBA"/>
</dbReference>
<evidence type="ECO:0000256" key="1">
    <source>
        <dbReference type="ARBA" id="ARBA00004123"/>
    </source>
</evidence>
<protein>
    <submittedName>
        <fullName evidence="9">Common plant regulatory factor 1</fullName>
    </submittedName>
</protein>
<dbReference type="Pfam" id="PF07777">
    <property type="entry name" value="MFMR"/>
    <property type="match status" value="1"/>
</dbReference>
<dbReference type="GO" id="GO:0003700">
    <property type="term" value="F:DNA-binding transcription factor activity"/>
    <property type="evidence" value="ECO:0007669"/>
    <property type="project" value="InterPro"/>
</dbReference>
<accession>A0A3L6FJ62</accession>
<reference evidence="9" key="1">
    <citation type="journal article" date="2018" name="Nat. Genet.">
        <title>Extensive intraspecific gene order and gene structural variations between Mo17 and other maize genomes.</title>
        <authorList>
            <person name="Sun S."/>
            <person name="Zhou Y."/>
            <person name="Chen J."/>
            <person name="Shi J."/>
            <person name="Zhao H."/>
            <person name="Zhao H."/>
            <person name="Song W."/>
            <person name="Zhang M."/>
            <person name="Cui Y."/>
            <person name="Dong X."/>
            <person name="Liu H."/>
            <person name="Ma X."/>
            <person name="Jiao Y."/>
            <person name="Wang B."/>
            <person name="Wei X."/>
            <person name="Stein J.C."/>
            <person name="Glaubitz J.C."/>
            <person name="Lu F."/>
            <person name="Yu G."/>
            <person name="Liang C."/>
            <person name="Fengler K."/>
            <person name="Li B."/>
            <person name="Rafalski A."/>
            <person name="Schnable P.S."/>
            <person name="Ware D.H."/>
            <person name="Buckler E.S."/>
            <person name="Lai J."/>
        </authorList>
    </citation>
    <scope>NUCLEOTIDE SEQUENCE [LARGE SCALE GENOMIC DNA]</scope>
    <source>
        <tissue evidence="9">Seedling</tissue>
    </source>
</reference>
<dbReference type="PANTHER" id="PTHR45967:SF38">
    <property type="entry name" value="G-BOX-BINDING FACTOR 2"/>
    <property type="match status" value="1"/>
</dbReference>
<name>A0A3L6FJ62_MAIZE</name>
<feature type="compositionally biased region" description="Basic and acidic residues" evidence="7">
    <location>
        <begin position="336"/>
        <end position="368"/>
    </location>
</feature>
<keyword evidence="6" id="KW-0539">Nucleus</keyword>